<dbReference type="Proteomes" id="UP000305131">
    <property type="component" value="Unassembled WGS sequence"/>
</dbReference>
<accession>A0A6C1KWM8</accession>
<evidence type="ECO:0000256" key="1">
    <source>
        <dbReference type="SAM" id="Phobius"/>
    </source>
</evidence>
<reference evidence="2 3" key="1">
    <citation type="submission" date="2019-05" db="EMBL/GenBank/DDBJ databases">
        <authorList>
            <person name="Zhou X."/>
        </authorList>
    </citation>
    <scope>NUCLEOTIDE SEQUENCE [LARGE SCALE GENOMIC DNA]</scope>
    <source>
        <strain evidence="2 3">DSM 432</strain>
    </source>
</reference>
<evidence type="ECO:0000313" key="2">
    <source>
        <dbReference type="EMBL" id="TLX43943.1"/>
    </source>
</evidence>
<dbReference type="AlphaFoldDB" id="A0A6C1KWM8"/>
<proteinExistence type="predicted"/>
<protein>
    <submittedName>
        <fullName evidence="2">Uncharacterized protein</fullName>
    </submittedName>
</protein>
<name>A0A6C1KWM8_XANAU</name>
<comment type="caution">
    <text evidence="2">The sequence shown here is derived from an EMBL/GenBank/DDBJ whole genome shotgun (WGS) entry which is preliminary data.</text>
</comment>
<feature type="transmembrane region" description="Helical" evidence="1">
    <location>
        <begin position="37"/>
        <end position="59"/>
    </location>
</feature>
<organism evidence="2 3">
    <name type="scientific">Xanthobacter autotrophicus</name>
    <dbReference type="NCBI Taxonomy" id="280"/>
    <lineage>
        <taxon>Bacteria</taxon>
        <taxon>Pseudomonadati</taxon>
        <taxon>Pseudomonadota</taxon>
        <taxon>Alphaproteobacteria</taxon>
        <taxon>Hyphomicrobiales</taxon>
        <taxon>Xanthobacteraceae</taxon>
        <taxon>Xanthobacter</taxon>
    </lineage>
</organism>
<evidence type="ECO:0000313" key="3">
    <source>
        <dbReference type="Proteomes" id="UP000305131"/>
    </source>
</evidence>
<dbReference type="OrthoDB" id="8421688at2"/>
<keyword evidence="1" id="KW-1133">Transmembrane helix</keyword>
<gene>
    <name evidence="2" type="ORF">FBQ73_07575</name>
</gene>
<keyword evidence="1" id="KW-0812">Transmembrane</keyword>
<sequence>MIVPPNPISSGTGYPWNPMCRTHVAYMRSQFQQRGKIMRGILLWLMGVPVFVIILLYLFNFL</sequence>
<dbReference type="EMBL" id="VAUP01000015">
    <property type="protein sequence ID" value="TLX43943.1"/>
    <property type="molecule type" value="Genomic_DNA"/>
</dbReference>
<keyword evidence="1" id="KW-0472">Membrane</keyword>